<dbReference type="GO" id="GO:0006402">
    <property type="term" value="P:mRNA catabolic process"/>
    <property type="evidence" value="ECO:0007669"/>
    <property type="project" value="TreeGrafter"/>
</dbReference>
<organism evidence="4 5">
    <name type="scientific">Paragonimus skrjabini miyazakii</name>
    <dbReference type="NCBI Taxonomy" id="59628"/>
    <lineage>
        <taxon>Eukaryota</taxon>
        <taxon>Metazoa</taxon>
        <taxon>Spiralia</taxon>
        <taxon>Lophotrochozoa</taxon>
        <taxon>Platyhelminthes</taxon>
        <taxon>Trematoda</taxon>
        <taxon>Digenea</taxon>
        <taxon>Plagiorchiida</taxon>
        <taxon>Troglotremata</taxon>
        <taxon>Troglotrematidae</taxon>
        <taxon>Paragonimus</taxon>
    </lineage>
</organism>
<dbReference type="Gene3D" id="3.90.79.10">
    <property type="entry name" value="Nucleoside Triphosphate Pyrophosphohydrolase"/>
    <property type="match status" value="1"/>
</dbReference>
<dbReference type="InterPro" id="IPR054754">
    <property type="entry name" value="NudT16"/>
</dbReference>
<dbReference type="Proteomes" id="UP000822476">
    <property type="component" value="Unassembled WGS sequence"/>
</dbReference>
<keyword evidence="5" id="KW-1185">Reference proteome</keyword>
<keyword evidence="3" id="KW-0539">Nucleus</keyword>
<protein>
    <recommendedName>
        <fullName evidence="6">U8 snoRNA-decapping enzyme</fullName>
    </recommendedName>
</protein>
<dbReference type="PANTHER" id="PTHR31699">
    <property type="entry name" value="NUDIX T16 FAMILY MEMBER"/>
    <property type="match status" value="1"/>
</dbReference>
<reference evidence="4" key="1">
    <citation type="submission" date="2019-07" db="EMBL/GenBank/DDBJ databases">
        <title>Annotation for the trematode Paragonimus miyazaki's.</title>
        <authorList>
            <person name="Choi Y.-J."/>
        </authorList>
    </citation>
    <scope>NUCLEOTIDE SEQUENCE</scope>
    <source>
        <strain evidence="4">Japan</strain>
    </source>
</reference>
<dbReference type="PANTHER" id="PTHR31699:SF1">
    <property type="entry name" value="U8 SNORNA-DECAPPING ENZYME"/>
    <property type="match status" value="1"/>
</dbReference>
<dbReference type="GO" id="GO:0016077">
    <property type="term" value="P:sno(s)RNA catabolic process"/>
    <property type="evidence" value="ECO:0007669"/>
    <property type="project" value="TreeGrafter"/>
</dbReference>
<comment type="caution">
    <text evidence="4">The sequence shown here is derived from an EMBL/GenBank/DDBJ whole genome shotgun (WGS) entry which is preliminary data.</text>
</comment>
<dbReference type="GO" id="GO:0005634">
    <property type="term" value="C:nucleus"/>
    <property type="evidence" value="ECO:0007669"/>
    <property type="project" value="UniProtKB-SubCell"/>
</dbReference>
<evidence type="ECO:0000256" key="2">
    <source>
        <dbReference type="ARBA" id="ARBA00022884"/>
    </source>
</evidence>
<evidence type="ECO:0000256" key="3">
    <source>
        <dbReference type="ARBA" id="ARBA00023242"/>
    </source>
</evidence>
<gene>
    <name evidence="4" type="ORF">EG68_10843</name>
</gene>
<dbReference type="GO" id="GO:1990174">
    <property type="term" value="F:phosphodiesterase decapping endonuclease activity"/>
    <property type="evidence" value="ECO:0007669"/>
    <property type="project" value="TreeGrafter"/>
</dbReference>
<evidence type="ECO:0000313" key="5">
    <source>
        <dbReference type="Proteomes" id="UP000822476"/>
    </source>
</evidence>
<evidence type="ECO:0008006" key="6">
    <source>
        <dbReference type="Google" id="ProtNLM"/>
    </source>
</evidence>
<dbReference type="OrthoDB" id="5950381at2759"/>
<evidence type="ECO:0000256" key="1">
    <source>
        <dbReference type="ARBA" id="ARBA00004123"/>
    </source>
</evidence>
<name>A0A8S9YJH2_9TREM</name>
<proteinExistence type="predicted"/>
<accession>A0A8S9YJH2</accession>
<evidence type="ECO:0000313" key="4">
    <source>
        <dbReference type="EMBL" id="KAF7236152.1"/>
    </source>
</evidence>
<sequence length="213" mass="24116">MDHTALQQLSSWFPQYHWMSSNLEQCMNDSHASAAHGMYYSISDDRFLDRFPIRAHVMMQLRFDGSVGFPGGLIDTTDENVVAGLNREVAEEMGYNLPELAFTNDDFVVAHYCPRSHRVLYFFAKPVSVEQFQHLERCTLAAQEYGYETQGVIRVPCYTMDDGQKGLPVYLTNSFAGNAKCQLLAGLYKGNICSLEELRTVLHVSQRVAPLSE</sequence>
<keyword evidence="2" id="KW-0694">RNA-binding</keyword>
<comment type="subcellular location">
    <subcellularLocation>
        <location evidence="1">Nucleus</location>
    </subcellularLocation>
</comment>
<dbReference type="AlphaFoldDB" id="A0A8S9YJH2"/>
<dbReference type="GO" id="GO:0030515">
    <property type="term" value="F:snoRNA binding"/>
    <property type="evidence" value="ECO:0007669"/>
    <property type="project" value="TreeGrafter"/>
</dbReference>
<dbReference type="EMBL" id="JTDE01007951">
    <property type="protein sequence ID" value="KAF7236152.1"/>
    <property type="molecule type" value="Genomic_DNA"/>
</dbReference>
<dbReference type="SUPFAM" id="SSF55811">
    <property type="entry name" value="Nudix"/>
    <property type="match status" value="1"/>
</dbReference>
<dbReference type="Pfam" id="PF22327">
    <property type="entry name" value="Nudt16-like"/>
    <property type="match status" value="1"/>
</dbReference>
<dbReference type="InterPro" id="IPR015797">
    <property type="entry name" value="NUDIX_hydrolase-like_dom_sf"/>
</dbReference>